<dbReference type="SMART" id="SM01001">
    <property type="entry name" value="AIRC"/>
    <property type="match status" value="1"/>
</dbReference>
<dbReference type="PANTHER" id="PTHR23046:SF2">
    <property type="entry name" value="PHOSPHORIBOSYLAMINOIMIDAZOLE CARBOXYLASE"/>
    <property type="match status" value="1"/>
</dbReference>
<comment type="pathway">
    <text evidence="1">Purine metabolism; IMP biosynthesis via de novo pathway; 5-amino-1-(5-phospho-D-ribosyl)imidazole-4-carboxylate from 5-amino-1-(5-phospho-D-ribosyl)imidazole (carboxylase route): step 1/1.</text>
</comment>
<evidence type="ECO:0000313" key="7">
    <source>
        <dbReference type="Proteomes" id="UP001174909"/>
    </source>
</evidence>
<proteinExistence type="inferred from homology"/>
<dbReference type="Proteomes" id="UP001174909">
    <property type="component" value="Unassembled WGS sequence"/>
</dbReference>
<dbReference type="PANTHER" id="PTHR23046">
    <property type="entry name" value="PHOSPHORIBOSYLAMINOIMIDAZOLE CARBOXYLASE CATALYTIC SUBUNIT"/>
    <property type="match status" value="1"/>
</dbReference>
<dbReference type="HAMAP" id="MF_01929">
    <property type="entry name" value="PurE_classI"/>
    <property type="match status" value="1"/>
</dbReference>
<dbReference type="GO" id="GO:0004638">
    <property type="term" value="F:phosphoribosylaminoimidazole carboxylase activity"/>
    <property type="evidence" value="ECO:0007669"/>
    <property type="project" value="UniProtKB-EC"/>
</dbReference>
<keyword evidence="4" id="KW-0413">Isomerase</keyword>
<dbReference type="Gene3D" id="3.40.50.1970">
    <property type="match status" value="1"/>
</dbReference>
<evidence type="ECO:0000256" key="4">
    <source>
        <dbReference type="ARBA" id="ARBA00023235"/>
    </source>
</evidence>
<keyword evidence="7" id="KW-1185">Reference proteome</keyword>
<accession>A0AA35WWM2</accession>
<dbReference type="SUPFAM" id="SSF52255">
    <property type="entry name" value="N5-CAIR mutase (phosphoribosylaminoimidazole carboxylase, PurE)"/>
    <property type="match status" value="1"/>
</dbReference>
<evidence type="ECO:0000313" key="6">
    <source>
        <dbReference type="EMBL" id="CAI8029305.1"/>
    </source>
</evidence>
<evidence type="ECO:0000256" key="3">
    <source>
        <dbReference type="ARBA" id="ARBA00022755"/>
    </source>
</evidence>
<dbReference type="Pfam" id="PF00731">
    <property type="entry name" value="AIRC"/>
    <property type="match status" value="1"/>
</dbReference>
<comment type="caution">
    <text evidence="6">The sequence shown here is derived from an EMBL/GenBank/DDBJ whole genome shotgun (WGS) entry which is preliminary data.</text>
</comment>
<dbReference type="InterPro" id="IPR024694">
    <property type="entry name" value="PurE_prokaryotes"/>
</dbReference>
<feature type="domain" description="PurE" evidence="5">
    <location>
        <begin position="1"/>
        <end position="146"/>
    </location>
</feature>
<dbReference type="EMBL" id="CASHTH010002395">
    <property type="protein sequence ID" value="CAI8029305.1"/>
    <property type="molecule type" value="Genomic_DNA"/>
</dbReference>
<dbReference type="AlphaFoldDB" id="A0AA35WWM2"/>
<dbReference type="EC" id="4.1.1.21" evidence="2"/>
<keyword evidence="3" id="KW-0658">Purine biosynthesis</keyword>
<name>A0AA35WWM2_GEOBA</name>
<evidence type="ECO:0000256" key="1">
    <source>
        <dbReference type="ARBA" id="ARBA00004747"/>
    </source>
</evidence>
<evidence type="ECO:0000259" key="5">
    <source>
        <dbReference type="SMART" id="SM01001"/>
    </source>
</evidence>
<dbReference type="InterPro" id="IPR000031">
    <property type="entry name" value="PurE_dom"/>
</dbReference>
<gene>
    <name evidence="6" type="ORF">GBAR_LOCUS16652</name>
</gene>
<protein>
    <recommendedName>
        <fullName evidence="2">phosphoribosylaminoimidazole carboxylase</fullName>
        <ecNumber evidence="2">4.1.1.21</ecNumber>
    </recommendedName>
</protein>
<reference evidence="6" key="1">
    <citation type="submission" date="2023-03" db="EMBL/GenBank/DDBJ databases">
        <authorList>
            <person name="Steffen K."/>
            <person name="Cardenas P."/>
        </authorList>
    </citation>
    <scope>NUCLEOTIDE SEQUENCE</scope>
</reference>
<dbReference type="GO" id="GO:0006189">
    <property type="term" value="P:'de novo' IMP biosynthetic process"/>
    <property type="evidence" value="ECO:0007669"/>
    <property type="project" value="InterPro"/>
</dbReference>
<sequence>MGSDSDLEKMAEAAKVLEEFEVPFEITISSAHRSPERTLAWTEKIKAEGGKVIIAGAGRAAHLAGVIAAHTTLPVIGVPIDGGPLNGVDALYATVQMPPGIPVGTMAIGSGGARNAGLFAVQILATQSPELEEKLLAYKTKLSDGVAEKAARLQEVGYQNY</sequence>
<dbReference type="GO" id="GO:0016853">
    <property type="term" value="F:isomerase activity"/>
    <property type="evidence" value="ECO:0007669"/>
    <property type="project" value="UniProtKB-KW"/>
</dbReference>
<organism evidence="6 7">
    <name type="scientific">Geodia barretti</name>
    <name type="common">Barrett's horny sponge</name>
    <dbReference type="NCBI Taxonomy" id="519541"/>
    <lineage>
        <taxon>Eukaryota</taxon>
        <taxon>Metazoa</taxon>
        <taxon>Porifera</taxon>
        <taxon>Demospongiae</taxon>
        <taxon>Heteroscleromorpha</taxon>
        <taxon>Tetractinellida</taxon>
        <taxon>Astrophorina</taxon>
        <taxon>Geodiidae</taxon>
        <taxon>Geodia</taxon>
    </lineage>
</organism>
<evidence type="ECO:0000256" key="2">
    <source>
        <dbReference type="ARBA" id="ARBA00012329"/>
    </source>
</evidence>
<dbReference type="PIRSF" id="PIRSF001338">
    <property type="entry name" value="AIR_carboxylase"/>
    <property type="match status" value="1"/>
</dbReference>
<dbReference type="InterPro" id="IPR033747">
    <property type="entry name" value="PurE_ClassI"/>
</dbReference>
<dbReference type="NCBIfam" id="TIGR01162">
    <property type="entry name" value="purE"/>
    <property type="match status" value="1"/>
</dbReference>